<accession>A0A8J6YXJ5</accession>
<dbReference type="PANTHER" id="PTHR30336:SF20">
    <property type="entry name" value="DUF218 DOMAIN-CONTAINING PROTEIN"/>
    <property type="match status" value="1"/>
</dbReference>
<proteinExistence type="predicted"/>
<dbReference type="InterPro" id="IPR051599">
    <property type="entry name" value="Cell_Envelope_Assoc"/>
</dbReference>
<dbReference type="RefSeq" id="WP_193181742.1">
    <property type="nucleotide sequence ID" value="NZ_JACVXA010000020.1"/>
</dbReference>
<organism evidence="2 3">
    <name type="scientific">Mangrovicoccus algicola</name>
    <dbReference type="NCBI Taxonomy" id="2771008"/>
    <lineage>
        <taxon>Bacteria</taxon>
        <taxon>Pseudomonadati</taxon>
        <taxon>Pseudomonadota</taxon>
        <taxon>Alphaproteobacteria</taxon>
        <taxon>Rhodobacterales</taxon>
        <taxon>Paracoccaceae</taxon>
        <taxon>Mangrovicoccus</taxon>
    </lineage>
</organism>
<evidence type="ECO:0000313" key="2">
    <source>
        <dbReference type="EMBL" id="MBE3638284.1"/>
    </source>
</evidence>
<dbReference type="InterPro" id="IPR003848">
    <property type="entry name" value="DUF218"/>
</dbReference>
<dbReference type="GO" id="GO:0005886">
    <property type="term" value="C:plasma membrane"/>
    <property type="evidence" value="ECO:0007669"/>
    <property type="project" value="TreeGrafter"/>
</dbReference>
<reference evidence="2" key="1">
    <citation type="submission" date="2020-09" db="EMBL/GenBank/DDBJ databases">
        <title>A novel bacterium of genus Mangrovicoccus, isolated from South China Sea.</title>
        <authorList>
            <person name="Huang H."/>
            <person name="Mo K."/>
            <person name="Hu Y."/>
        </authorList>
    </citation>
    <scope>NUCLEOTIDE SEQUENCE</scope>
    <source>
        <strain evidence="2">HB182678</strain>
    </source>
</reference>
<dbReference type="Proteomes" id="UP000609121">
    <property type="component" value="Unassembled WGS sequence"/>
</dbReference>
<feature type="domain" description="DUF218" evidence="1">
    <location>
        <begin position="15"/>
        <end position="156"/>
    </location>
</feature>
<keyword evidence="3" id="KW-1185">Reference proteome</keyword>
<dbReference type="Pfam" id="PF02698">
    <property type="entry name" value="DUF218"/>
    <property type="match status" value="1"/>
</dbReference>
<protein>
    <submittedName>
        <fullName evidence="2">YdcF family protein</fullName>
    </submittedName>
</protein>
<sequence length="178" mass="19118">MAPGRPAASGDGRTAIVILGAAVWPGGRASPALARRIARGADLARQYPQAAVIGSGGLGRDAPAEAHVIRRDLVAAGIDPARILCEDRSTSTLENALFTARLMRAHGLDRVLVVTDSYHCPRAVLSFRRFGMAARARPVWRFGRADRWLRAALREAVALPVYAVRLCHHRTRDGDGPG</sequence>
<dbReference type="Gene3D" id="3.40.50.620">
    <property type="entry name" value="HUPs"/>
    <property type="match status" value="1"/>
</dbReference>
<evidence type="ECO:0000259" key="1">
    <source>
        <dbReference type="Pfam" id="PF02698"/>
    </source>
</evidence>
<name>A0A8J6YXJ5_9RHOB</name>
<gene>
    <name evidence="2" type="ORF">ICN82_08745</name>
</gene>
<comment type="caution">
    <text evidence="2">The sequence shown here is derived from an EMBL/GenBank/DDBJ whole genome shotgun (WGS) entry which is preliminary data.</text>
</comment>
<dbReference type="EMBL" id="JACVXA010000020">
    <property type="protein sequence ID" value="MBE3638284.1"/>
    <property type="molecule type" value="Genomic_DNA"/>
</dbReference>
<dbReference type="PANTHER" id="PTHR30336">
    <property type="entry name" value="INNER MEMBRANE PROTEIN, PROBABLE PERMEASE"/>
    <property type="match status" value="1"/>
</dbReference>
<dbReference type="InterPro" id="IPR014729">
    <property type="entry name" value="Rossmann-like_a/b/a_fold"/>
</dbReference>
<evidence type="ECO:0000313" key="3">
    <source>
        <dbReference type="Proteomes" id="UP000609121"/>
    </source>
</evidence>
<dbReference type="CDD" id="cd06259">
    <property type="entry name" value="YdcF-like"/>
    <property type="match status" value="1"/>
</dbReference>
<dbReference type="AlphaFoldDB" id="A0A8J6YXJ5"/>